<keyword evidence="3" id="KW-1185">Reference proteome</keyword>
<accession>A0A6A4HCV1</accession>
<protein>
    <submittedName>
        <fullName evidence="2">Uncharacterized protein</fullName>
    </submittedName>
</protein>
<dbReference type="AlphaFoldDB" id="A0A6A4HCV1"/>
<proteinExistence type="predicted"/>
<reference evidence="2" key="1">
    <citation type="journal article" date="2019" name="Environ. Microbiol.">
        <title>Fungal ecological strategies reflected in gene transcription - a case study of two litter decomposers.</title>
        <authorList>
            <person name="Barbi F."/>
            <person name="Kohler A."/>
            <person name="Barry K."/>
            <person name="Baskaran P."/>
            <person name="Daum C."/>
            <person name="Fauchery L."/>
            <person name="Ihrmark K."/>
            <person name="Kuo A."/>
            <person name="LaButti K."/>
            <person name="Lipzen A."/>
            <person name="Morin E."/>
            <person name="Grigoriev I.V."/>
            <person name="Henrissat B."/>
            <person name="Lindahl B."/>
            <person name="Martin F."/>
        </authorList>
    </citation>
    <scope>NUCLEOTIDE SEQUENCE</scope>
    <source>
        <strain evidence="2">JB14</strain>
    </source>
</reference>
<feature type="region of interest" description="Disordered" evidence="1">
    <location>
        <begin position="107"/>
        <end position="127"/>
    </location>
</feature>
<organism evidence="2 3">
    <name type="scientific">Gymnopus androsaceus JB14</name>
    <dbReference type="NCBI Taxonomy" id="1447944"/>
    <lineage>
        <taxon>Eukaryota</taxon>
        <taxon>Fungi</taxon>
        <taxon>Dikarya</taxon>
        <taxon>Basidiomycota</taxon>
        <taxon>Agaricomycotina</taxon>
        <taxon>Agaricomycetes</taxon>
        <taxon>Agaricomycetidae</taxon>
        <taxon>Agaricales</taxon>
        <taxon>Marasmiineae</taxon>
        <taxon>Omphalotaceae</taxon>
        <taxon>Gymnopus</taxon>
    </lineage>
</organism>
<evidence type="ECO:0000256" key="1">
    <source>
        <dbReference type="SAM" id="MobiDB-lite"/>
    </source>
</evidence>
<name>A0A6A4HCV1_9AGAR</name>
<dbReference type="Proteomes" id="UP000799118">
    <property type="component" value="Unassembled WGS sequence"/>
</dbReference>
<gene>
    <name evidence="2" type="ORF">BT96DRAFT_997961</name>
</gene>
<sequence length="282" mass="31830">MPAAPKRRPRGSLSLQAEKTLVHRQIADRVQQLNGGKNIWLREDENFGKFYTFCKDRADKVCHFVFHNRRITGSALSHDLIIAEHLRRKEALQNTEHRHELPTVIAASTRSTSPPPLTPPPTIPISQNISRRDVSRRVPLLFPLSSPIRGREVQVCENHPLPRSSPDQRDVIDISNDEDLDIGSSTGIKKNGPGLHLTKFITVLVYQNATTSETGLLHLRKATNVLVLGDHKVQLGLLGLEMTDRVQCLKDGVWKDIRWNEFMRVDAGDLVLLKPKGLHVEM</sequence>
<evidence type="ECO:0000313" key="3">
    <source>
        <dbReference type="Proteomes" id="UP000799118"/>
    </source>
</evidence>
<feature type="compositionally biased region" description="Pro residues" evidence="1">
    <location>
        <begin position="113"/>
        <end position="123"/>
    </location>
</feature>
<evidence type="ECO:0000313" key="2">
    <source>
        <dbReference type="EMBL" id="KAE9395067.1"/>
    </source>
</evidence>
<dbReference type="OrthoDB" id="3106473at2759"/>
<dbReference type="EMBL" id="ML769538">
    <property type="protein sequence ID" value="KAE9395067.1"/>
    <property type="molecule type" value="Genomic_DNA"/>
</dbReference>